<dbReference type="EMBL" id="JAMQGR010000006">
    <property type="protein sequence ID" value="MCM2567388.1"/>
    <property type="molecule type" value="Genomic_DNA"/>
</dbReference>
<dbReference type="Proteomes" id="UP001202243">
    <property type="component" value="Unassembled WGS sequence"/>
</dbReference>
<protein>
    <submittedName>
        <fullName evidence="1">Uncharacterized protein</fullName>
    </submittedName>
</protein>
<accession>A0ABT0WTZ4</accession>
<comment type="caution">
    <text evidence="1">The sequence shown here is derived from an EMBL/GenBank/DDBJ whole genome shotgun (WGS) entry which is preliminary data.</text>
</comment>
<evidence type="ECO:0000313" key="2">
    <source>
        <dbReference type="Proteomes" id="UP001202243"/>
    </source>
</evidence>
<reference evidence="1 2" key="1">
    <citation type="submission" date="2022-06" db="EMBL/GenBank/DDBJ databases">
        <title>Janthinobacterium kumbetensis sp. nov., isolated from spring water in Turkey.</title>
        <authorList>
            <person name="Inan Bektas K."/>
            <person name="Belduz A.A."/>
            <person name="Canakci S."/>
            <person name="Nalcaoglu A."/>
            <person name="Ceylan E."/>
            <person name="Kati H."/>
        </authorList>
    </citation>
    <scope>NUCLEOTIDE SEQUENCE [LARGE SCALE GENOMIC DNA]</scope>
    <source>
        <strain evidence="1 2">GK</strain>
    </source>
</reference>
<name>A0ABT0WTZ4_9BURK</name>
<organism evidence="1 2">
    <name type="scientific">Janthinobacterium kumbetense</name>
    <dbReference type="NCBI Taxonomy" id="2950280"/>
    <lineage>
        <taxon>Bacteria</taxon>
        <taxon>Pseudomonadati</taxon>
        <taxon>Pseudomonadota</taxon>
        <taxon>Betaproteobacteria</taxon>
        <taxon>Burkholderiales</taxon>
        <taxon>Oxalobacteraceae</taxon>
        <taxon>Janthinobacterium</taxon>
    </lineage>
</organism>
<keyword evidence="2" id="KW-1185">Reference proteome</keyword>
<gene>
    <name evidence="1" type="ORF">NCG91_17415</name>
</gene>
<dbReference type="RefSeq" id="WP_251350580.1">
    <property type="nucleotide sequence ID" value="NZ_JAMQGR010000006.1"/>
</dbReference>
<evidence type="ECO:0000313" key="1">
    <source>
        <dbReference type="EMBL" id="MCM2567388.1"/>
    </source>
</evidence>
<sequence>MAVVRGLCGVLQRHFRPRKNSERPAFSPCGHGKAARKSTNIQCVIYDNIDDLRHSGAFFNALQAIKILKN</sequence>
<proteinExistence type="predicted"/>